<keyword evidence="2" id="KW-1185">Reference proteome</keyword>
<sequence length="252" mass="28594">MKEFPSCFGESGVQIASSSSATKQPLCKVEIKPWLFSKRKGSKNLVVNSTTIDIHWDLSCAKFGASPEPLEGFHLSVALNQELCLLLGDSPRGAHKRTDDSSLSLPKATFVAKREHIFGKKLYNSKAQFYDKGKMHDIRIEYDSSESFGKCLNMYIDRKEVLQVTHLKWKFRGNQSILVDGVSVEVYWDVYSWLFDSVVGNAIFLFRSHVAEKKLWSNRSPFEPFALKRSQDNSDLSQGHGFSLVLCAWKNE</sequence>
<dbReference type="STRING" id="4155.A0A022S2U7"/>
<evidence type="ECO:0000313" key="2">
    <source>
        <dbReference type="Proteomes" id="UP000030748"/>
    </source>
</evidence>
<organism evidence="1 2">
    <name type="scientific">Erythranthe guttata</name>
    <name type="common">Yellow monkey flower</name>
    <name type="synonym">Mimulus guttatus</name>
    <dbReference type="NCBI Taxonomy" id="4155"/>
    <lineage>
        <taxon>Eukaryota</taxon>
        <taxon>Viridiplantae</taxon>
        <taxon>Streptophyta</taxon>
        <taxon>Embryophyta</taxon>
        <taxon>Tracheophyta</taxon>
        <taxon>Spermatophyta</taxon>
        <taxon>Magnoliopsida</taxon>
        <taxon>eudicotyledons</taxon>
        <taxon>Gunneridae</taxon>
        <taxon>Pentapetalae</taxon>
        <taxon>asterids</taxon>
        <taxon>lamiids</taxon>
        <taxon>Lamiales</taxon>
        <taxon>Phrymaceae</taxon>
        <taxon>Erythranthe</taxon>
    </lineage>
</organism>
<protein>
    <submittedName>
        <fullName evidence="1">Uncharacterized protein</fullName>
    </submittedName>
</protein>
<reference evidence="1 2" key="1">
    <citation type="journal article" date="2013" name="Proc. Natl. Acad. Sci. U.S.A.">
        <title>Fine-scale variation in meiotic recombination in Mimulus inferred from population shotgun sequencing.</title>
        <authorList>
            <person name="Hellsten U."/>
            <person name="Wright K.M."/>
            <person name="Jenkins J."/>
            <person name="Shu S."/>
            <person name="Yuan Y."/>
            <person name="Wessler S.R."/>
            <person name="Schmutz J."/>
            <person name="Willis J.H."/>
            <person name="Rokhsar D.S."/>
        </authorList>
    </citation>
    <scope>NUCLEOTIDE SEQUENCE [LARGE SCALE GENOMIC DNA]</scope>
    <source>
        <strain evidence="2">cv. DUN x IM62</strain>
    </source>
</reference>
<dbReference type="Proteomes" id="UP000030748">
    <property type="component" value="Unassembled WGS sequence"/>
</dbReference>
<dbReference type="InterPro" id="IPR008586">
    <property type="entry name" value="DUF868_pln"/>
</dbReference>
<gene>
    <name evidence="1" type="ORF">MIMGU_mgv1a026066mg</name>
</gene>
<proteinExistence type="predicted"/>
<dbReference type="Pfam" id="PF05910">
    <property type="entry name" value="DUF868"/>
    <property type="match status" value="1"/>
</dbReference>
<dbReference type="eggNOG" id="ENOG502QRM5">
    <property type="taxonomic scope" value="Eukaryota"/>
</dbReference>
<accession>A0A022S2U7</accession>
<dbReference type="AlphaFoldDB" id="A0A022S2U7"/>
<name>A0A022S2U7_ERYGU</name>
<evidence type="ECO:0000313" key="1">
    <source>
        <dbReference type="EMBL" id="EYU46571.1"/>
    </source>
</evidence>
<dbReference type="PANTHER" id="PTHR31972:SF4">
    <property type="entry name" value="DUF868 DOMAIN-CONTAINING PROTEIN"/>
    <property type="match status" value="1"/>
</dbReference>
<dbReference type="PANTHER" id="PTHR31972">
    <property type="entry name" value="EXPRESSED PROTEIN"/>
    <property type="match status" value="1"/>
</dbReference>
<dbReference type="EMBL" id="KI630171">
    <property type="protein sequence ID" value="EYU46571.1"/>
    <property type="molecule type" value="Genomic_DNA"/>
</dbReference>